<accession>A0AAE1CR27</accession>
<dbReference type="EMBL" id="JAWDGP010007143">
    <property type="protein sequence ID" value="KAK3729445.1"/>
    <property type="molecule type" value="Genomic_DNA"/>
</dbReference>
<evidence type="ECO:0000313" key="2">
    <source>
        <dbReference type="Proteomes" id="UP001283361"/>
    </source>
</evidence>
<comment type="caution">
    <text evidence="1">The sequence shown here is derived from an EMBL/GenBank/DDBJ whole genome shotgun (WGS) entry which is preliminary data.</text>
</comment>
<dbReference type="Gene3D" id="1.10.238.10">
    <property type="entry name" value="EF-hand"/>
    <property type="match status" value="1"/>
</dbReference>
<keyword evidence="2" id="KW-1185">Reference proteome</keyword>
<proteinExistence type="predicted"/>
<name>A0AAE1CR27_9GAST</name>
<protein>
    <recommendedName>
        <fullName evidence="3">EF-hand domain-containing protein</fullName>
    </recommendedName>
</protein>
<organism evidence="1 2">
    <name type="scientific">Elysia crispata</name>
    <name type="common">lettuce slug</name>
    <dbReference type="NCBI Taxonomy" id="231223"/>
    <lineage>
        <taxon>Eukaryota</taxon>
        <taxon>Metazoa</taxon>
        <taxon>Spiralia</taxon>
        <taxon>Lophotrochozoa</taxon>
        <taxon>Mollusca</taxon>
        <taxon>Gastropoda</taxon>
        <taxon>Heterobranchia</taxon>
        <taxon>Euthyneura</taxon>
        <taxon>Panpulmonata</taxon>
        <taxon>Sacoglossa</taxon>
        <taxon>Placobranchoidea</taxon>
        <taxon>Plakobranchidae</taxon>
        <taxon>Elysia</taxon>
    </lineage>
</organism>
<evidence type="ECO:0000313" key="1">
    <source>
        <dbReference type="EMBL" id="KAK3729445.1"/>
    </source>
</evidence>
<reference evidence="1" key="1">
    <citation type="journal article" date="2023" name="G3 (Bethesda)">
        <title>A reference genome for the long-term kleptoplast-retaining sea slug Elysia crispata morphotype clarki.</title>
        <authorList>
            <person name="Eastman K.E."/>
            <person name="Pendleton A.L."/>
            <person name="Shaikh M.A."/>
            <person name="Suttiyut T."/>
            <person name="Ogas R."/>
            <person name="Tomko P."/>
            <person name="Gavelis G."/>
            <person name="Widhalm J.R."/>
            <person name="Wisecaver J.H."/>
        </authorList>
    </citation>
    <scope>NUCLEOTIDE SEQUENCE</scope>
    <source>
        <strain evidence="1">ECLA1</strain>
    </source>
</reference>
<evidence type="ECO:0008006" key="3">
    <source>
        <dbReference type="Google" id="ProtNLM"/>
    </source>
</evidence>
<gene>
    <name evidence="1" type="ORF">RRG08_056520</name>
</gene>
<dbReference type="Proteomes" id="UP001283361">
    <property type="component" value="Unassembled WGS sequence"/>
</dbReference>
<dbReference type="InterPro" id="IPR011992">
    <property type="entry name" value="EF-hand-dom_pair"/>
</dbReference>
<dbReference type="AlphaFoldDB" id="A0AAE1CR27"/>
<dbReference type="SUPFAM" id="SSF47473">
    <property type="entry name" value="EF-hand"/>
    <property type="match status" value="1"/>
</dbReference>
<sequence length="123" mass="14577">MGYDISLISFLVEDRSPLTSCTGYTKVSKERIRLKDNELRARPKQYVDPKIYEVFAYQDFNKDGLISLDEAYELGLRSKPRNVSAKKLRDAYRTLIYDYDLDFDRALDYVEYLKYYNRKVKSG</sequence>